<dbReference type="RefSeq" id="WP_092889673.1">
    <property type="nucleotide sequence ID" value="NZ_FOOQ01000001.1"/>
</dbReference>
<feature type="region of interest" description="Disordered" evidence="1">
    <location>
        <begin position="21"/>
        <end position="49"/>
    </location>
</feature>
<reference evidence="4" key="1">
    <citation type="submission" date="2016-10" db="EMBL/GenBank/DDBJ databases">
        <authorList>
            <person name="Varghese N."/>
            <person name="Submissions S."/>
        </authorList>
    </citation>
    <scope>NUCLEOTIDE SEQUENCE [LARGE SCALE GENOMIC DNA]</scope>
    <source>
        <strain evidence="4">CGMCC 1.7739</strain>
    </source>
</reference>
<gene>
    <name evidence="3" type="ORF">SAMN04488063_1162</name>
</gene>
<dbReference type="AlphaFoldDB" id="A0A1I2NLK6"/>
<dbReference type="PANTHER" id="PTHR19328:SF75">
    <property type="entry name" value="ALDOSE SUGAR DEHYDROGENASE YLII"/>
    <property type="match status" value="1"/>
</dbReference>
<dbReference type="EMBL" id="FOOQ01000001">
    <property type="protein sequence ID" value="SFG02336.1"/>
    <property type="molecule type" value="Genomic_DNA"/>
</dbReference>
<proteinExistence type="predicted"/>
<dbReference type="Gene3D" id="2.120.10.30">
    <property type="entry name" value="TolB, C-terminal domain"/>
    <property type="match status" value="1"/>
</dbReference>
<sequence length="461" mass="48066">MDFVDRRRFLAGSAAALAGALSGCGGRSPDADAGTATGDGTSSGTDSLSGATVGLERVAEGFASPVDFFAPAGTGRRFVVDQPGVVWEMPDEGRAGTPSDESGDPPFTTAAETPYLDLRDRVVSVSGYTERGLLGVAAHPEFAENGRLFVRYSAPNRAGTPSNYSHTFVLSELTVDPDSDAPSAEERTLLEIPEPQSNHNAGSVTFGPDGYLYVGVGDGGGGGDEGRGHVEDWYDAVSGGNGQDVTENRLGSVLRIDVDSRPDDEPYGVPDDNPLVGREGFDDQYAWGFRNPWRMSFDGEDLYVADVGQSAYEEVNRVTAGGNYGWNVREGAHCFDADDCPTETSDGDSLVDPVIEYSHSGDGVSGVAVVGGYVYRGDAIPDLSGAYVFADWQSEGRLFAADPDAETTPWPVSAVSVAGAQSLGSNVLSFGRGGDGELYALTDEDGGVSGSSGALSRLVAP</sequence>
<dbReference type="InterPro" id="IPR011042">
    <property type="entry name" value="6-blade_b-propeller_TolB-like"/>
</dbReference>
<dbReference type="PROSITE" id="PS51318">
    <property type="entry name" value="TAT"/>
    <property type="match status" value="1"/>
</dbReference>
<feature type="domain" description="Glucose/Sorbosone dehydrogenase" evidence="2">
    <location>
        <begin position="125"/>
        <end position="447"/>
    </location>
</feature>
<evidence type="ECO:0000259" key="2">
    <source>
        <dbReference type="Pfam" id="PF07995"/>
    </source>
</evidence>
<dbReference type="InterPro" id="IPR006311">
    <property type="entry name" value="TAT_signal"/>
</dbReference>
<name>A0A1I2NLK6_9EURY</name>
<keyword evidence="4" id="KW-1185">Reference proteome</keyword>
<evidence type="ECO:0000313" key="3">
    <source>
        <dbReference type="EMBL" id="SFG02336.1"/>
    </source>
</evidence>
<dbReference type="OrthoDB" id="6744at2157"/>
<dbReference type="InterPro" id="IPR011041">
    <property type="entry name" value="Quinoprot_gluc/sorb_DH_b-prop"/>
</dbReference>
<dbReference type="STRING" id="553467.SAMN04488063_1162"/>
<dbReference type="Proteomes" id="UP000198876">
    <property type="component" value="Unassembled WGS sequence"/>
</dbReference>
<dbReference type="PROSITE" id="PS51257">
    <property type="entry name" value="PROKAR_LIPOPROTEIN"/>
    <property type="match status" value="1"/>
</dbReference>
<evidence type="ECO:0000256" key="1">
    <source>
        <dbReference type="SAM" id="MobiDB-lite"/>
    </source>
</evidence>
<feature type="region of interest" description="Disordered" evidence="1">
    <location>
        <begin position="90"/>
        <end position="111"/>
    </location>
</feature>
<dbReference type="PANTHER" id="PTHR19328">
    <property type="entry name" value="HEDGEHOG-INTERACTING PROTEIN"/>
    <property type="match status" value="1"/>
</dbReference>
<dbReference type="Pfam" id="PF07995">
    <property type="entry name" value="GSDH"/>
    <property type="match status" value="1"/>
</dbReference>
<accession>A0A1I2NLK6</accession>
<protein>
    <submittedName>
        <fullName evidence="3">Glucose/arabinose dehydrogenase, beta-propeller fold</fullName>
    </submittedName>
</protein>
<dbReference type="InterPro" id="IPR012938">
    <property type="entry name" value="Glc/Sorbosone_DH"/>
</dbReference>
<organism evidence="3 4">
    <name type="scientific">Halopelagius inordinatus</name>
    <dbReference type="NCBI Taxonomy" id="553467"/>
    <lineage>
        <taxon>Archaea</taxon>
        <taxon>Methanobacteriati</taxon>
        <taxon>Methanobacteriota</taxon>
        <taxon>Stenosarchaea group</taxon>
        <taxon>Halobacteria</taxon>
        <taxon>Halobacteriales</taxon>
        <taxon>Haloferacaceae</taxon>
    </lineage>
</organism>
<dbReference type="SUPFAM" id="SSF50952">
    <property type="entry name" value="Soluble quinoprotein glucose dehydrogenase"/>
    <property type="match status" value="1"/>
</dbReference>
<evidence type="ECO:0000313" key="4">
    <source>
        <dbReference type="Proteomes" id="UP000198876"/>
    </source>
</evidence>